<dbReference type="RefSeq" id="WP_190188703.1">
    <property type="nucleotide sequence ID" value="NZ_BMVU01000002.1"/>
</dbReference>
<organism evidence="2 3">
    <name type="scientific">Streptomyces minutiscleroticus</name>
    <dbReference type="NCBI Taxonomy" id="68238"/>
    <lineage>
        <taxon>Bacteria</taxon>
        <taxon>Bacillati</taxon>
        <taxon>Actinomycetota</taxon>
        <taxon>Actinomycetes</taxon>
        <taxon>Kitasatosporales</taxon>
        <taxon>Streptomycetaceae</taxon>
        <taxon>Streptomyces</taxon>
    </lineage>
</organism>
<gene>
    <name evidence="2" type="ORF">GCM10010358_07660</name>
</gene>
<evidence type="ECO:0000313" key="2">
    <source>
        <dbReference type="EMBL" id="GGX56210.1"/>
    </source>
</evidence>
<feature type="region of interest" description="Disordered" evidence="1">
    <location>
        <begin position="31"/>
        <end position="117"/>
    </location>
</feature>
<feature type="compositionally biased region" description="Basic residues" evidence="1">
    <location>
        <begin position="62"/>
        <end position="72"/>
    </location>
</feature>
<reference evidence="2" key="1">
    <citation type="journal article" date="2014" name="Int. J. Syst. Evol. Microbiol.">
        <title>Complete genome sequence of Corynebacterium casei LMG S-19264T (=DSM 44701T), isolated from a smear-ripened cheese.</title>
        <authorList>
            <consortium name="US DOE Joint Genome Institute (JGI-PGF)"/>
            <person name="Walter F."/>
            <person name="Albersmeier A."/>
            <person name="Kalinowski J."/>
            <person name="Ruckert C."/>
        </authorList>
    </citation>
    <scope>NUCLEOTIDE SEQUENCE</scope>
    <source>
        <strain evidence="2">JCM 4790</strain>
    </source>
</reference>
<dbReference type="AlphaFoldDB" id="A0A918K9R0"/>
<proteinExistence type="predicted"/>
<accession>A0A918K9R0</accession>
<evidence type="ECO:0000313" key="3">
    <source>
        <dbReference type="Proteomes" id="UP000619244"/>
    </source>
</evidence>
<dbReference type="Proteomes" id="UP000619244">
    <property type="component" value="Unassembled WGS sequence"/>
</dbReference>
<feature type="compositionally biased region" description="Basic and acidic residues" evidence="1">
    <location>
        <begin position="51"/>
        <end position="61"/>
    </location>
</feature>
<name>A0A918K9R0_9ACTN</name>
<dbReference type="EMBL" id="BMVU01000002">
    <property type="protein sequence ID" value="GGX56210.1"/>
    <property type="molecule type" value="Genomic_DNA"/>
</dbReference>
<keyword evidence="3" id="KW-1185">Reference proteome</keyword>
<protein>
    <submittedName>
        <fullName evidence="2">Uncharacterized protein</fullName>
    </submittedName>
</protein>
<reference evidence="2" key="2">
    <citation type="submission" date="2020-09" db="EMBL/GenBank/DDBJ databases">
        <authorList>
            <person name="Sun Q."/>
            <person name="Ohkuma M."/>
        </authorList>
    </citation>
    <scope>NUCLEOTIDE SEQUENCE</scope>
    <source>
        <strain evidence="2">JCM 4790</strain>
    </source>
</reference>
<feature type="compositionally biased region" description="Gly residues" evidence="1">
    <location>
        <begin position="74"/>
        <end position="84"/>
    </location>
</feature>
<evidence type="ECO:0000256" key="1">
    <source>
        <dbReference type="SAM" id="MobiDB-lite"/>
    </source>
</evidence>
<comment type="caution">
    <text evidence="2">The sequence shown here is derived from an EMBL/GenBank/DDBJ whole genome shotgun (WGS) entry which is preliminary data.</text>
</comment>
<sequence length="117" mass="11996">MGTDKHVCPTCGRAVPTVVTRRKTLGAYVPVWGPGPCGDPECAAYETDGSEAGRSRHEAAHGRHGRSHRRMPGRGDGAPSGGGNDRGRSAGPGREGGPEPVVEQHPEAPGDGGPKKA</sequence>